<feature type="domain" description="Sushi" evidence="10">
    <location>
        <begin position="1930"/>
        <end position="1991"/>
    </location>
</feature>
<evidence type="ECO:0000256" key="1">
    <source>
        <dbReference type="ARBA" id="ARBA00022536"/>
    </source>
</evidence>
<accession>A0A6F9DTI4</accession>
<dbReference type="Gene3D" id="2.10.70.10">
    <property type="entry name" value="Complement Module, domain 1"/>
    <property type="match status" value="36"/>
</dbReference>
<evidence type="ECO:0000256" key="2">
    <source>
        <dbReference type="ARBA" id="ARBA00022659"/>
    </source>
</evidence>
<dbReference type="PROSITE" id="PS00022">
    <property type="entry name" value="EGF_1"/>
    <property type="match status" value="1"/>
</dbReference>
<feature type="domain" description="Sushi" evidence="10">
    <location>
        <begin position="1174"/>
        <end position="1234"/>
    </location>
</feature>
<dbReference type="SMART" id="SM00181">
    <property type="entry name" value="EGF"/>
    <property type="match status" value="3"/>
</dbReference>
<feature type="disulfide bond" evidence="7">
    <location>
        <begin position="1205"/>
        <end position="1232"/>
    </location>
</feature>
<dbReference type="SUPFAM" id="SSF57535">
    <property type="entry name" value="Complement control module/SCR domain"/>
    <property type="match status" value="36"/>
</dbReference>
<evidence type="ECO:0000256" key="7">
    <source>
        <dbReference type="PROSITE-ProRule" id="PRU00302"/>
    </source>
</evidence>
<feature type="domain" description="Sushi" evidence="10">
    <location>
        <begin position="534"/>
        <end position="609"/>
    </location>
</feature>
<feature type="domain" description="Sushi" evidence="10">
    <location>
        <begin position="2240"/>
        <end position="2299"/>
    </location>
</feature>
<dbReference type="CDD" id="cd00033">
    <property type="entry name" value="CCP"/>
    <property type="match status" value="30"/>
</dbReference>
<evidence type="ECO:0000256" key="5">
    <source>
        <dbReference type="ARBA" id="ARBA00023180"/>
    </source>
</evidence>
<feature type="domain" description="Sushi" evidence="10">
    <location>
        <begin position="1869"/>
        <end position="1929"/>
    </location>
</feature>
<name>A0A6F9DTI4_9ASCI</name>
<feature type="domain" description="Sushi" evidence="10">
    <location>
        <begin position="335"/>
        <end position="397"/>
    </location>
</feature>
<feature type="disulfide bond" evidence="7">
    <location>
        <begin position="2210"/>
        <end position="2237"/>
    </location>
</feature>
<dbReference type="Gene3D" id="2.10.25.10">
    <property type="entry name" value="Laminin"/>
    <property type="match status" value="3"/>
</dbReference>
<keyword evidence="2 7" id="KW-0768">Sushi</keyword>
<feature type="domain" description="Sushi" evidence="10">
    <location>
        <begin position="1235"/>
        <end position="1296"/>
    </location>
</feature>
<feature type="domain" description="Sushi" evidence="10">
    <location>
        <begin position="398"/>
        <end position="472"/>
    </location>
</feature>
<feature type="disulfide bond" evidence="7">
    <location>
        <begin position="1420"/>
        <end position="1463"/>
    </location>
</feature>
<feature type="disulfide bond" evidence="7">
    <location>
        <begin position="970"/>
        <end position="997"/>
    </location>
</feature>
<feature type="domain" description="Sushi" evidence="10">
    <location>
        <begin position="1481"/>
        <end position="1552"/>
    </location>
</feature>
<feature type="disulfide bond" evidence="7">
    <location>
        <begin position="1085"/>
        <end position="1112"/>
    </location>
</feature>
<feature type="domain" description="Sushi" evidence="10">
    <location>
        <begin position="1057"/>
        <end position="1114"/>
    </location>
</feature>
<comment type="caution">
    <text evidence="6">Lacks conserved residue(s) required for the propagation of feature annotation.</text>
</comment>
<feature type="domain" description="Sushi" evidence="10">
    <location>
        <begin position="1115"/>
        <end position="1173"/>
    </location>
</feature>
<feature type="domain" description="Sushi" evidence="10">
    <location>
        <begin position="1418"/>
        <end position="1480"/>
    </location>
</feature>
<dbReference type="FunFam" id="2.10.25.10:FF:000020">
    <property type="entry name" value="Latent-transforming growth factor beta-binding protein 1"/>
    <property type="match status" value="1"/>
</dbReference>
<dbReference type="InterPro" id="IPR035976">
    <property type="entry name" value="Sushi/SCR/CCP_sf"/>
</dbReference>
<feature type="disulfide bond" evidence="7">
    <location>
        <begin position="1871"/>
        <end position="1914"/>
    </location>
</feature>
<feature type="domain" description="Sushi" evidence="10">
    <location>
        <begin position="2055"/>
        <end position="2119"/>
    </location>
</feature>
<feature type="domain" description="Sushi" evidence="10">
    <location>
        <begin position="1810"/>
        <end position="1868"/>
    </location>
</feature>
<dbReference type="SMART" id="SM00032">
    <property type="entry name" value="CCP"/>
    <property type="match status" value="36"/>
</dbReference>
<feature type="domain" description="EGF-like" evidence="9">
    <location>
        <begin position="2373"/>
        <end position="2404"/>
    </location>
</feature>
<feature type="domain" description="Sushi" evidence="10">
    <location>
        <begin position="2181"/>
        <end position="2239"/>
    </location>
</feature>
<proteinExistence type="evidence at transcript level"/>
<feature type="disulfide bond" evidence="7">
    <location>
        <begin position="1176"/>
        <end position="1219"/>
    </location>
</feature>
<feature type="domain" description="EGF-like" evidence="9">
    <location>
        <begin position="2436"/>
        <end position="2468"/>
    </location>
</feature>
<keyword evidence="5" id="KW-0325">Glycoprotein</keyword>
<gene>
    <name evidence="11" type="primary">Svep1-022</name>
</gene>
<feature type="disulfide bond" evidence="7">
    <location>
        <begin position="305"/>
        <end position="332"/>
    </location>
</feature>
<feature type="domain" description="Sushi" evidence="10">
    <location>
        <begin position="276"/>
        <end position="334"/>
    </location>
</feature>
<feature type="domain" description="Sushi" evidence="10">
    <location>
        <begin position="940"/>
        <end position="999"/>
    </location>
</feature>
<evidence type="ECO:0000256" key="4">
    <source>
        <dbReference type="ARBA" id="ARBA00023157"/>
    </source>
</evidence>
<protein>
    <submittedName>
        <fullName evidence="11">Sushi, von Willebrand factor type A, EGF and pentraxin domain-containing protein 1-like</fullName>
    </submittedName>
</protein>
<dbReference type="InterPro" id="IPR013111">
    <property type="entry name" value="EGF_extracell"/>
</dbReference>
<feature type="region of interest" description="Disordered" evidence="8">
    <location>
        <begin position="795"/>
        <end position="823"/>
    </location>
</feature>
<dbReference type="PROSITE" id="PS50026">
    <property type="entry name" value="EGF_3"/>
    <property type="match status" value="2"/>
</dbReference>
<feature type="domain" description="Sushi" evidence="10">
    <location>
        <begin position="675"/>
        <end position="738"/>
    </location>
</feature>
<feature type="domain" description="Sushi" evidence="10">
    <location>
        <begin position="1728"/>
        <end position="1809"/>
    </location>
</feature>
<feature type="disulfide bond" evidence="6">
    <location>
        <begin position="2376"/>
        <end position="2386"/>
    </location>
</feature>
<keyword evidence="4 6" id="KW-1015">Disulfide bond</keyword>
<feature type="disulfide bond" evidence="6">
    <location>
        <begin position="2394"/>
        <end position="2403"/>
    </location>
</feature>
<dbReference type="PROSITE" id="PS50923">
    <property type="entry name" value="SUSHI"/>
    <property type="match status" value="34"/>
</dbReference>
<feature type="disulfide bond" evidence="7">
    <location>
        <begin position="2122"/>
        <end position="2165"/>
    </location>
</feature>
<feature type="domain" description="Sushi" evidence="10">
    <location>
        <begin position="2120"/>
        <end position="2180"/>
    </location>
</feature>
<reference evidence="11" key="1">
    <citation type="submission" date="2020-04" db="EMBL/GenBank/DDBJ databases">
        <authorList>
            <person name="Neveu A P."/>
        </authorList>
    </citation>
    <scope>NUCLEOTIDE SEQUENCE</scope>
    <source>
        <tissue evidence="11">Whole embryo</tissue>
    </source>
</reference>
<feature type="disulfide bond" evidence="6">
    <location>
        <begin position="2458"/>
        <end position="2467"/>
    </location>
</feature>
<feature type="domain" description="Sushi" evidence="10">
    <location>
        <begin position="473"/>
        <end position="533"/>
    </location>
</feature>
<dbReference type="Pfam" id="PF07974">
    <property type="entry name" value="EGF_2"/>
    <property type="match status" value="1"/>
</dbReference>
<dbReference type="PANTHER" id="PTHR19325:SF567">
    <property type="entry name" value="SUSHI, VON WILLEBRAND FACTOR TYPE A, EGF AND PENTRAXIN DOMAIN-CONTAINING PROTEIN 1-LIKE"/>
    <property type="match status" value="1"/>
</dbReference>
<dbReference type="InterPro" id="IPR050350">
    <property type="entry name" value="Compl-Cell_Adhes-Reg"/>
</dbReference>
<feature type="disulfide bond" evidence="7">
    <location>
        <begin position="246"/>
        <end position="273"/>
    </location>
</feature>
<feature type="domain" description="Sushi" evidence="10">
    <location>
        <begin position="1355"/>
        <end position="1417"/>
    </location>
</feature>
<keyword evidence="1 6" id="KW-0245">EGF-like domain</keyword>
<sequence>MFCLEDGTFGPNSKPSCERVPCGDPPSLTHGSFTATSVTGGPARFVFEDVATYTCNSGYELQVTSPDTTLTCNDQGAWTPHAPSPCHPVSCGVPAFPIHTITTGSEYTFGQTVKYSCETGYYLVGFPVLTCTANRQWSPSDAPTCASVPCGHPSKIQHGSYTNEQSTNELHFTYQRNVTYSCESGYELHVNPRAGESATMTCQANGNWDAMTPTCPPVSCGQPQPIRNGHVNGSVFSYGNEVTYGCNVGYEMTSEPVKTCQADKTWTGPVPICSPVSCDRPPHVEHSQYTLTPALTYGNSVSYQCDAGYDMSGFSTLTCTAARVYDLPSPVCIPVSCGEPGAVANGRITDRSGAVTFGHNVTYACDIGYELRSGAASKTIRCTAARSWSDLPPICDPVSCGKPASIEHGNVASTANTYLSIAEFTCNPGYELGGSGTGDNCKPGHTCLICQADKLWGTGSGGHPTHPVHCSPLSCVEPTGISNGRVSVTSYLYLSTLEYICDEGYELHPESSQHLQCQTNYEWGPQAPPTCRRIACPDPTPIENGQFSLVRPPTSSRTDVARQYLFEDLVQYNCHSGYRFDNTGLSESVGTLFCLATGSWDQVHPVCEPVPCGIAPPREHGHLVGDVSQVFVYSETASYACDTGFEFIGDSTEEAITCTANGQWSSNSPPACHPVTCGPDPHVTNGMVNTAEGGTNLRRIFGSAVTYACLHGYYMTATDTINCGSDRQWSPKAPQCHPVPCGPLPTVAHASPLSFVAPPALLRSFVSFTASGSGSGDAPWATTSSDVAAEPVPPDATARFSSNGDSGVEPVPPDAVRQRKRRSAGGYTYGDTVHYQCDFGYRPTQGSVEFTSCGANGEWMRPFPQCEPIPCDPLPPIANGRRIGNKFTFGQQISYACNQGYESSSRDTFVCKADGRFHVDSEINSETAAGLNSLPTCERVSCGATQGVVNGIVKSSNTEYLFTDKLRYECLPGYNLRGEFELTCQANKAFDHPPPTCDPVSCGNPPTLPNTQQHVTSTVYRGTATYTCSKGYVNLEDTITCQADGLWSSTSLLCAKVDCGSSPALNFGYVDINGTKYGDVAVYHCRSGYIRSGSFQRNCLANGSWSGACPACTPVDCGPPTDPINGQHIAQGNYTFGEIVLYSCNTGYVLVGESFTLCTASTNWSAPVPTCERISCGATPFATNGAHDQPPASEHRFGDQITYQCDYGYEYGASLMLTCGSDGLFDNLPPACTPRNCGSPPAHANAELTSAISGGVVYGGRATYRCVTGHVSGSDVINVTCRGDATFSDPSDQCVPVQCPTLPDVVHGSMSMKSGQYGDDVTFTCDEGYALFGPTTISCLAEAVWSDAPPHCPPVQCGTAPPVSNGVVVDEQPVYTFGMIAHYNCERGYEHAYGGKWRSKTCQSNGNFSTENVACLPVECPELPPFFNGRSDYGSIKYGARGVLTCDEGYQLGTEERSLNFTCQADRSWSVNFDTIACSPVPCTSLPAVTHADITEVKTPHDMTSTSEAPAGLVFGDAVQYKCQTGYYLEGVEELNCLSNGTWSSPTPSCLPVVCGQAPQIDNAHVADATHTFGMTAEYQCHLGHVVASDTMSRVCQADGSFSTHPVTCVPKSCGEVPAILHGTASATAGVFNDVITFQCDSGYDRLGLESIRCGSDGLWSSGPPSCNPVPCGDVTHIVNANTTSTGTNFGDVVTLTCNVGYHLSTGEDSIELHCQANRTWSRDVTSTTCDPVPCEFISGINNGAITVVPPLRKPVPKRRRAAEGHITSHHYGTKLRFTCNSGYTLGGSDVIECLSNRLWSGPPAACNPVQCHNPPALSNAKLTTTSHVFGQRAEYSCVDGHSLRSSGNFRTCNADGNFSSHEVTCSPVPCTSLPQVKHARVVSISGSNPVFGDLADTVCDEGYSLAGPGEFECLATGEWSNIEPTCQPNVCGTAPAVNNAHVVADPAVVYSYGDTVTYKCDQGYSLVGSDVTRTCGANGEFDNLPIQCDRVTCPEIPPMDFASMQSTGSAFGDENRITCDAGYQLENGNKEIILTCLHKGDWSEDWRLIWCVGITCDPLKSFEHGTVDHSLAEMIGENFVYPSTVVYNCNVGYTLEGRSKQKCNADGSWAGDTPTCNPVDCGLPSQPTNGYTRGDKTTTLGSVVSYHCDKGFTLWPPEESTRRCTEIGSWSGSDPTCEVVSCFVDFAVDHGTLTPSIFVEYGGHVAVKCDDGYEINGNSTRSCRDDGFFDGTTPTCNPISCGVHPPVPNAIIEPAGEVQFGNELNITCLPGYSHINGDLQRSCQHNRTWSGKHPTCDQPFRFDNIMERSELLPCGPPPIEGKNVKLKHNAEMQSFYDPYVTLKFRCLNGYIPSTNLTITCLSGFWSGEPQCSSKCKHICLNRGTCSSRGSCNCPRGWTGSRCHRPVCILPCLNRGYCSAAYTCTCQPGWTGSRCQTPVCDRPCQNGGRCESPNRCRCPRGYQGDDCSQSSYFNFW</sequence>
<feature type="disulfide bond" evidence="7">
    <location>
        <begin position="1325"/>
        <end position="1352"/>
    </location>
</feature>
<dbReference type="EMBL" id="LR790880">
    <property type="protein sequence ID" value="CAB3266742.1"/>
    <property type="molecule type" value="mRNA"/>
</dbReference>
<evidence type="ECO:0000256" key="6">
    <source>
        <dbReference type="PROSITE-ProRule" id="PRU00076"/>
    </source>
</evidence>
<evidence type="ECO:0000256" key="8">
    <source>
        <dbReference type="SAM" id="MobiDB-lite"/>
    </source>
</evidence>
<feature type="domain" description="Sushi" evidence="10">
    <location>
        <begin position="148"/>
        <end position="217"/>
    </location>
</feature>
<feature type="domain" description="Sushi" evidence="10">
    <location>
        <begin position="218"/>
        <end position="275"/>
    </location>
</feature>
<feature type="disulfide bond" evidence="7">
    <location>
        <begin position="709"/>
        <end position="736"/>
    </location>
</feature>
<evidence type="ECO:0000256" key="3">
    <source>
        <dbReference type="ARBA" id="ARBA00022737"/>
    </source>
</evidence>
<feature type="disulfide bond" evidence="7">
    <location>
        <begin position="1994"/>
        <end position="2037"/>
    </location>
</feature>
<feature type="disulfide bond" evidence="7">
    <location>
        <begin position="1523"/>
        <end position="1550"/>
    </location>
</feature>
<feature type="domain" description="Sushi" evidence="10">
    <location>
        <begin position="2313"/>
        <end position="2374"/>
    </location>
</feature>
<feature type="domain" description="Sushi" evidence="10">
    <location>
        <begin position="20"/>
        <end position="88"/>
    </location>
</feature>
<feature type="domain" description="Sushi" evidence="10">
    <location>
        <begin position="1000"/>
        <end position="1056"/>
    </location>
</feature>
<feature type="disulfide bond" evidence="7">
    <location>
        <begin position="2090"/>
        <end position="2117"/>
    </location>
</feature>
<keyword evidence="3" id="KW-0677">Repeat</keyword>
<organism evidence="11">
    <name type="scientific">Phallusia mammillata</name>
    <dbReference type="NCBI Taxonomy" id="59560"/>
    <lineage>
        <taxon>Eukaryota</taxon>
        <taxon>Metazoa</taxon>
        <taxon>Chordata</taxon>
        <taxon>Tunicata</taxon>
        <taxon>Ascidiacea</taxon>
        <taxon>Phlebobranchia</taxon>
        <taxon>Ascidiidae</taxon>
        <taxon>Phallusia</taxon>
    </lineage>
</organism>
<dbReference type="Pfam" id="PF00084">
    <property type="entry name" value="Sushi"/>
    <property type="match status" value="35"/>
</dbReference>
<evidence type="ECO:0000259" key="9">
    <source>
        <dbReference type="PROSITE" id="PS50026"/>
    </source>
</evidence>
<feature type="disulfide bond" evidence="7">
    <location>
        <begin position="1144"/>
        <end position="1171"/>
    </location>
</feature>
<evidence type="ECO:0000313" key="11">
    <source>
        <dbReference type="EMBL" id="CAB3266742.1"/>
    </source>
</evidence>
<dbReference type="PROSITE" id="PS01186">
    <property type="entry name" value="EGF_2"/>
    <property type="match status" value="1"/>
</dbReference>
<feature type="domain" description="Sushi" evidence="10">
    <location>
        <begin position="1612"/>
        <end position="1669"/>
    </location>
</feature>
<feature type="disulfide bond" evidence="6">
    <location>
        <begin position="2440"/>
        <end position="2450"/>
    </location>
</feature>
<dbReference type="InterPro" id="IPR000436">
    <property type="entry name" value="Sushi_SCR_CCP_dom"/>
</dbReference>
<dbReference type="PANTHER" id="PTHR19325">
    <property type="entry name" value="COMPLEMENT COMPONENT-RELATED SUSHI DOMAIN-CONTAINING"/>
    <property type="match status" value="1"/>
</dbReference>
<feature type="disulfide bond" evidence="7">
    <location>
        <begin position="1780"/>
        <end position="1807"/>
    </location>
</feature>
<feature type="domain" description="Sushi" evidence="10">
    <location>
        <begin position="610"/>
        <end position="674"/>
    </location>
</feature>
<feature type="domain" description="Sushi" evidence="10">
    <location>
        <begin position="1297"/>
        <end position="1354"/>
    </location>
</feature>
<feature type="domain" description="Sushi" evidence="10">
    <location>
        <begin position="1992"/>
        <end position="2054"/>
    </location>
</feature>
<feature type="disulfide bond" evidence="7">
    <location>
        <begin position="1900"/>
        <end position="1927"/>
    </location>
</feature>
<evidence type="ECO:0000259" key="10">
    <source>
        <dbReference type="PROSITE" id="PS50923"/>
    </source>
</evidence>
<feature type="domain" description="Sushi" evidence="10">
    <location>
        <begin position="869"/>
        <end position="939"/>
    </location>
</feature>
<feature type="domain" description="Sushi" evidence="10">
    <location>
        <begin position="89"/>
        <end position="147"/>
    </location>
</feature>
<feature type="domain" description="Sushi" evidence="10">
    <location>
        <begin position="807"/>
        <end position="868"/>
    </location>
</feature>
<dbReference type="Pfam" id="PF00008">
    <property type="entry name" value="EGF"/>
    <property type="match status" value="1"/>
</dbReference>
<dbReference type="InterPro" id="IPR000742">
    <property type="entry name" value="EGF"/>
</dbReference>
<feature type="disulfide bond" evidence="7">
    <location>
        <begin position="1640"/>
        <end position="1667"/>
    </location>
</feature>